<dbReference type="Gene3D" id="3.90.1150.10">
    <property type="entry name" value="Aspartate Aminotransferase, domain 1"/>
    <property type="match status" value="1"/>
</dbReference>
<feature type="domain" description="Aminotransferase class I/classII large" evidence="3">
    <location>
        <begin position="367"/>
        <end position="493"/>
    </location>
</feature>
<keyword evidence="2" id="KW-0732">Signal</keyword>
<dbReference type="InterPro" id="IPR004839">
    <property type="entry name" value="Aminotransferase_I/II_large"/>
</dbReference>
<dbReference type="InterPro" id="IPR015421">
    <property type="entry name" value="PyrdxlP-dep_Trfase_major"/>
</dbReference>
<dbReference type="InterPro" id="IPR050478">
    <property type="entry name" value="Ethylene_sulfur-biosynth"/>
</dbReference>
<dbReference type="SUPFAM" id="SSF53383">
    <property type="entry name" value="PLP-dependent transferases"/>
    <property type="match status" value="1"/>
</dbReference>
<dbReference type="GO" id="GO:0030170">
    <property type="term" value="F:pyridoxal phosphate binding"/>
    <property type="evidence" value="ECO:0007669"/>
    <property type="project" value="InterPro"/>
</dbReference>
<dbReference type="InterPro" id="IPR015422">
    <property type="entry name" value="PyrdxlP-dep_Trfase_small"/>
</dbReference>
<dbReference type="Pfam" id="PF00155">
    <property type="entry name" value="Aminotran_1_2"/>
    <property type="match status" value="2"/>
</dbReference>
<evidence type="ECO:0000313" key="5">
    <source>
        <dbReference type="Proteomes" id="UP000076552"/>
    </source>
</evidence>
<feature type="chain" id="PRO_5007879904" evidence="2">
    <location>
        <begin position="26"/>
        <end position="547"/>
    </location>
</feature>
<dbReference type="InterPro" id="IPR015424">
    <property type="entry name" value="PyrdxlP-dep_Trfase"/>
</dbReference>
<dbReference type="Proteomes" id="UP000076552">
    <property type="component" value="Unassembled WGS sequence"/>
</dbReference>
<dbReference type="PANTHER" id="PTHR43795:SF39">
    <property type="entry name" value="AMINOTRANSFERASE CLASS I_CLASSII DOMAIN-CONTAINING PROTEIN"/>
    <property type="match status" value="1"/>
</dbReference>
<evidence type="ECO:0000256" key="1">
    <source>
        <dbReference type="ARBA" id="ARBA00022898"/>
    </source>
</evidence>
<feature type="signal peptide" evidence="2">
    <location>
        <begin position="1"/>
        <end position="25"/>
    </location>
</feature>
<evidence type="ECO:0000256" key="2">
    <source>
        <dbReference type="SAM" id="SignalP"/>
    </source>
</evidence>
<dbReference type="AlphaFoldDB" id="A0A166T7T0"/>
<protein>
    <submittedName>
        <fullName evidence="4">1-aminocyclopropane-1-carboxylate synthase-like protein 1</fullName>
    </submittedName>
</protein>
<name>A0A166T7T0_9PEZI</name>
<keyword evidence="1" id="KW-0663">Pyridoxal phosphate</keyword>
<proteinExistence type="predicted"/>
<reference evidence="4 5" key="1">
    <citation type="submission" date="2015-06" db="EMBL/GenBank/DDBJ databases">
        <title>Survival trade-offs in plant roots during colonization by closely related pathogenic and mutualistic fungi.</title>
        <authorList>
            <person name="Hacquard S."/>
            <person name="Kracher B."/>
            <person name="Hiruma K."/>
            <person name="Weinman A."/>
            <person name="Muench P."/>
            <person name="Garrido Oter R."/>
            <person name="Ver Loren van Themaat E."/>
            <person name="Dallerey J.-F."/>
            <person name="Damm U."/>
            <person name="Henrissat B."/>
            <person name="Lespinet O."/>
            <person name="Thon M."/>
            <person name="Kemen E."/>
            <person name="McHardy A.C."/>
            <person name="Schulze-Lefert P."/>
            <person name="O'Connell R.J."/>
        </authorList>
    </citation>
    <scope>NUCLEOTIDE SEQUENCE [LARGE SCALE GENOMIC DNA]</scope>
    <source>
        <strain evidence="4 5">0861</strain>
    </source>
</reference>
<dbReference type="GO" id="GO:0008483">
    <property type="term" value="F:transaminase activity"/>
    <property type="evidence" value="ECO:0007669"/>
    <property type="project" value="TreeGrafter"/>
</dbReference>
<dbReference type="EMBL" id="LFIV01000067">
    <property type="protein sequence ID" value="KZL71690.1"/>
    <property type="molecule type" value="Genomic_DNA"/>
</dbReference>
<feature type="domain" description="Aminotransferase class I/classII large" evidence="3">
    <location>
        <begin position="95"/>
        <end position="297"/>
    </location>
</feature>
<dbReference type="STRING" id="708197.A0A166T7T0"/>
<dbReference type="PANTHER" id="PTHR43795">
    <property type="entry name" value="BIFUNCTIONAL ASPARTATE AMINOTRANSFERASE AND GLUTAMATE/ASPARTATE-PREPHENATE AMINOTRANSFERASE-RELATED"/>
    <property type="match status" value="1"/>
</dbReference>
<accession>A0A166T7T0</accession>
<evidence type="ECO:0000259" key="3">
    <source>
        <dbReference type="Pfam" id="PF00155"/>
    </source>
</evidence>
<dbReference type="GO" id="GO:0006520">
    <property type="term" value="P:amino acid metabolic process"/>
    <property type="evidence" value="ECO:0007669"/>
    <property type="project" value="TreeGrafter"/>
</dbReference>
<evidence type="ECO:0000313" key="4">
    <source>
        <dbReference type="EMBL" id="KZL71690.1"/>
    </source>
</evidence>
<gene>
    <name evidence="4" type="ORF">CT0861_06143</name>
</gene>
<sequence length="547" mass="61477">LPDCHRHGNLSHCVFGALYVALSLTMSPLPPSKRGWDAVRPDLMIDLSRRLAADEYHPIKNPKGIVDLGSAINGLMQEDLGPWVRRRLKGLPTAEHLQYNDTQGSSKLLQSVASFMNWYFRCRKPLGQDNILIANGVTTLLNSLAFNIADEGSAILMPTPSYGMFSHDVVTRNSLHLVPVPCDDIVEERFRCRQGSDGESSRWQSELVRRLEKALGENQSIGRRTAAVLLANPENPLGRCYDREVLLEVSRFCEKNRLHLVVDEIYAATAFSKHHSMLGLDLGSNAENVHVLWGMSKVRFCATNTALLSSLDGNLPPGLWMRWSPARVPGHLQRETPCRNEDSEVCFFTKCTLLPQGNDFNGSVPSMFGWVSAWSAAVASLILDDRHFLQNAYFPTLQKRLDTRRGQVMAQLTQLDVPFVAPEAGFFVFVDLSRWLDQAPIHARRGSTELELLSQLMANRVFLEPGQAFFSARPGWFRLNFGNDEKTVDLGLRKLTAFLKLVTLRESIDDAEDEVFEKLGQASPHPGETTRFRRWRRQLCFGSGDDA</sequence>
<keyword evidence="5" id="KW-1185">Reference proteome</keyword>
<dbReference type="CDD" id="cd00609">
    <property type="entry name" value="AAT_like"/>
    <property type="match status" value="1"/>
</dbReference>
<organism evidence="4 5">
    <name type="scientific">Colletotrichum tofieldiae</name>
    <dbReference type="NCBI Taxonomy" id="708197"/>
    <lineage>
        <taxon>Eukaryota</taxon>
        <taxon>Fungi</taxon>
        <taxon>Dikarya</taxon>
        <taxon>Ascomycota</taxon>
        <taxon>Pezizomycotina</taxon>
        <taxon>Sordariomycetes</taxon>
        <taxon>Hypocreomycetidae</taxon>
        <taxon>Glomerellales</taxon>
        <taxon>Glomerellaceae</taxon>
        <taxon>Colletotrichum</taxon>
        <taxon>Colletotrichum spaethianum species complex</taxon>
    </lineage>
</organism>
<feature type="non-terminal residue" evidence="4">
    <location>
        <position position="1"/>
    </location>
</feature>
<comment type="caution">
    <text evidence="4">The sequence shown here is derived from an EMBL/GenBank/DDBJ whole genome shotgun (WGS) entry which is preliminary data.</text>
</comment>
<dbReference type="Gene3D" id="3.40.640.10">
    <property type="entry name" value="Type I PLP-dependent aspartate aminotransferase-like (Major domain)"/>
    <property type="match status" value="1"/>
</dbReference>